<sequence length="207" mass="22273">LRPPPRHLGLLASAEVAGRWAEPSACAGFTVGGLAAHLGWQVQSARWAVESERPQDGAVVTALAAHYEQAAWVGADLDTPVNRGIVETGETRAEQGPAEVLRLTREAREYLAECFGRLSPEEVIAMPWIEGRAMTLNDVLTTRVLELVIHTDDLAASVGLETPPATESAYERVFALLIPLAARRHGPVALLRALSRAERAPESVSAF</sequence>
<comment type="caution">
    <text evidence="2">The sequence shown here is derived from an EMBL/GenBank/DDBJ whole genome shotgun (WGS) entry which is preliminary data.</text>
</comment>
<dbReference type="Proteomes" id="UP000676325">
    <property type="component" value="Unassembled WGS sequence"/>
</dbReference>
<keyword evidence="3" id="KW-1185">Reference proteome</keyword>
<dbReference type="AlphaFoldDB" id="A0A941EHE0"/>
<dbReference type="RefSeq" id="WP_212521834.1">
    <property type="nucleotide sequence ID" value="NZ_JAGSOH010000150.1"/>
</dbReference>
<dbReference type="GO" id="GO:0046872">
    <property type="term" value="F:metal ion binding"/>
    <property type="evidence" value="ECO:0007669"/>
    <property type="project" value="InterPro"/>
</dbReference>
<dbReference type="InterPro" id="IPR024344">
    <property type="entry name" value="MDMPI_metal-binding"/>
</dbReference>
<dbReference type="Pfam" id="PF11716">
    <property type="entry name" value="MDMPI_N"/>
    <property type="match status" value="1"/>
</dbReference>
<dbReference type="GO" id="GO:0016853">
    <property type="term" value="F:isomerase activity"/>
    <property type="evidence" value="ECO:0007669"/>
    <property type="project" value="UniProtKB-KW"/>
</dbReference>
<proteinExistence type="predicted"/>
<protein>
    <submittedName>
        <fullName evidence="2">Maleylpyruvate isomerase N-terminal domain-containing protein</fullName>
    </submittedName>
</protein>
<dbReference type="EMBL" id="JAGSOH010000150">
    <property type="protein sequence ID" value="MBR7830710.1"/>
    <property type="molecule type" value="Genomic_DNA"/>
</dbReference>
<dbReference type="Gene3D" id="1.20.120.450">
    <property type="entry name" value="dinb family like domain"/>
    <property type="match status" value="1"/>
</dbReference>
<evidence type="ECO:0000313" key="2">
    <source>
        <dbReference type="EMBL" id="MBR7830710.1"/>
    </source>
</evidence>
<dbReference type="InterPro" id="IPR034660">
    <property type="entry name" value="DinB/YfiT-like"/>
</dbReference>
<gene>
    <name evidence="2" type="ORF">KDK95_30690</name>
</gene>
<evidence type="ECO:0000259" key="1">
    <source>
        <dbReference type="Pfam" id="PF11716"/>
    </source>
</evidence>
<feature type="non-terminal residue" evidence="2">
    <location>
        <position position="1"/>
    </location>
</feature>
<organism evidence="2 3">
    <name type="scientific">Actinospica acidithermotolerans</name>
    <dbReference type="NCBI Taxonomy" id="2828514"/>
    <lineage>
        <taxon>Bacteria</taxon>
        <taxon>Bacillati</taxon>
        <taxon>Actinomycetota</taxon>
        <taxon>Actinomycetes</taxon>
        <taxon>Catenulisporales</taxon>
        <taxon>Actinospicaceae</taxon>
        <taxon>Actinospica</taxon>
    </lineage>
</organism>
<evidence type="ECO:0000313" key="3">
    <source>
        <dbReference type="Proteomes" id="UP000676325"/>
    </source>
</evidence>
<name>A0A941EHE0_9ACTN</name>
<reference evidence="2" key="1">
    <citation type="submission" date="2021-04" db="EMBL/GenBank/DDBJ databases">
        <title>Genome based classification of Actinospica acidithermotolerans sp. nov., an actinobacterium isolated from an Indonesian hot spring.</title>
        <authorList>
            <person name="Kusuma A.B."/>
            <person name="Putra K.E."/>
            <person name="Nafisah S."/>
            <person name="Loh J."/>
            <person name="Nouioui I."/>
            <person name="Goodfellow M."/>
        </authorList>
    </citation>
    <scope>NUCLEOTIDE SEQUENCE</scope>
    <source>
        <strain evidence="2">MGRD01-02</strain>
    </source>
</reference>
<dbReference type="SUPFAM" id="SSF109854">
    <property type="entry name" value="DinB/YfiT-like putative metalloenzymes"/>
    <property type="match status" value="1"/>
</dbReference>
<feature type="domain" description="Mycothiol-dependent maleylpyruvate isomerase metal-binding" evidence="1">
    <location>
        <begin position="10"/>
        <end position="155"/>
    </location>
</feature>
<keyword evidence="2" id="KW-0413">Isomerase</keyword>
<accession>A0A941EHE0</accession>